<evidence type="ECO:0000256" key="1">
    <source>
        <dbReference type="ARBA" id="ARBA00000451"/>
    </source>
</evidence>
<dbReference type="InterPro" id="IPR005314">
    <property type="entry name" value="Peptidase_C50"/>
</dbReference>
<dbReference type="GO" id="GO:0051307">
    <property type="term" value="P:meiotic chromosome separation"/>
    <property type="evidence" value="ECO:0007669"/>
    <property type="project" value="TreeGrafter"/>
</dbReference>
<dbReference type="EC" id="3.4.22.49" evidence="2"/>
<evidence type="ECO:0000313" key="8">
    <source>
        <dbReference type="Proteomes" id="UP000593562"/>
    </source>
</evidence>
<dbReference type="InterPro" id="IPR056933">
    <property type="entry name" value="TPR_ESP1"/>
</dbReference>
<evidence type="ECO:0000259" key="6">
    <source>
        <dbReference type="PROSITE" id="PS51700"/>
    </source>
</evidence>
<dbReference type="Proteomes" id="UP000593562">
    <property type="component" value="Unassembled WGS sequence"/>
</dbReference>
<dbReference type="GO" id="GO:0006508">
    <property type="term" value="P:proteolysis"/>
    <property type="evidence" value="ECO:0007669"/>
    <property type="project" value="InterPro"/>
</dbReference>
<dbReference type="PANTHER" id="PTHR12792:SF0">
    <property type="entry name" value="SEPARIN"/>
    <property type="match status" value="1"/>
</dbReference>
<dbReference type="OrthoDB" id="10255632at2759"/>
<dbReference type="GO" id="GO:0004197">
    <property type="term" value="F:cysteine-type endopeptidase activity"/>
    <property type="evidence" value="ECO:0007669"/>
    <property type="project" value="InterPro"/>
</dbReference>
<feature type="region of interest" description="Disordered" evidence="5">
    <location>
        <begin position="1299"/>
        <end position="1332"/>
    </location>
</feature>
<evidence type="ECO:0000256" key="4">
    <source>
        <dbReference type="ARBA" id="ARBA00022829"/>
    </source>
</evidence>
<keyword evidence="4" id="KW-0159">Chromosome partition</keyword>
<feature type="domain" description="Peptidase C50" evidence="6">
    <location>
        <begin position="1985"/>
        <end position="2079"/>
    </location>
</feature>
<protein>
    <recommendedName>
        <fullName evidence="2">separase</fullName>
        <ecNumber evidence="2">3.4.22.49</ecNumber>
    </recommendedName>
</protein>
<evidence type="ECO:0000256" key="3">
    <source>
        <dbReference type="ARBA" id="ARBA00022801"/>
    </source>
</evidence>
<name>A0A7J7CGX2_TRIWF</name>
<feature type="compositionally biased region" description="Basic and acidic residues" evidence="5">
    <location>
        <begin position="1301"/>
        <end position="1313"/>
    </location>
</feature>
<dbReference type="InterPro" id="IPR030397">
    <property type="entry name" value="SEPARIN_core_dom"/>
</dbReference>
<dbReference type="PROSITE" id="PS51700">
    <property type="entry name" value="SEPARIN"/>
    <property type="match status" value="1"/>
</dbReference>
<keyword evidence="3" id="KW-0378">Hydrolase</keyword>
<dbReference type="GO" id="GO:0005737">
    <property type="term" value="C:cytoplasm"/>
    <property type="evidence" value="ECO:0007669"/>
    <property type="project" value="TreeGrafter"/>
</dbReference>
<gene>
    <name evidence="7" type="ORF">HS088_TW17G00839</name>
</gene>
<evidence type="ECO:0000256" key="2">
    <source>
        <dbReference type="ARBA" id="ARBA00012489"/>
    </source>
</evidence>
<dbReference type="GO" id="GO:0005634">
    <property type="term" value="C:nucleus"/>
    <property type="evidence" value="ECO:0007669"/>
    <property type="project" value="InterPro"/>
</dbReference>
<comment type="caution">
    <text evidence="7">The sequence shown here is derived from an EMBL/GenBank/DDBJ whole genome shotgun (WGS) entry which is preliminary data.</text>
</comment>
<sequence length="2210" mass="249568">MASPSEATLISKLESSDLSKIHSLFSDYLLPFRDLTSPKRKPSKATALNLTRSLAKQFLPFLNRCLSILPKRLAVPSDLENKQFGFELFDVYKLCLNCLESVSSQLSCKPYVVYLQRLRLVHCLAAWGRHGEAEREALWVLERLRGVDLGVKEWGKFLPGAVENGDGELAALLVEVVAMVVKCLATGQSKDERDYGKVVDLVEEVRPWFRVLDAKEYEKFHRVFVTYLGRSTLFLFAELNQFNGHVVHKFLVTTLTEYAKSSAKNQFYKFSRQLCSSLFSLQENEPSLTAKILFCILDFVAHECKGDGEAYEIEFLQLVSYCANKCQAAHAVFSLDLAAHLNDLSCHFCQVMTPSDMILRLYVVGLSFIDYDANSKDGGIMSSGTKDVHAAMDMLDGGEGQHNLATLIRSLQNYFQVSCKDHWESSSVGHDDGASQSGSQLVSNHGASIISSPKSRKAYLPAYLNALKFLCQPLAELVHFEKKQIVLQNGSPFSTRLCGVQDTFHQLCEVILFLYSGRSERKGDDLDDNKIILSVAVAALILSIRTKLNLQKSLHLVKHIIGSRWIQPQGLKYLFASLYNVGVLLFRNNLVKEASKALKLSCLASWTCVTLLCQMFVDKSNTSSDDVSEDAIVDFVVEVCTRSASLLDVQYQCDSRKVKKTIIYCLENWSHAGKLFRGLPKPLPLVKQWVKIRCRLLKNKDIEDNAPSLYHMLTSSSKVSKEAIGIILEQELLACEELNAMSPQLCLSMQTEIMDYLLQFVYVTRDSVLQKSRILLRRGRAFRACGIEGLKSCIQCLSEAISIINDMYVETCSGQSLVCHQLAVAYCLRALCTQEAEPNSQEVLQDISAALKLWLSIRVQDYGLTNNVPGIVSENVMLLLYNVIDLLGMKGSMEFHHDIYRLMIRLFKWKNVPLEKYLFILWESRRFSHALCVSPIDEAFITHLSEHCGEPCKSIDFWMRCLNISQTSLLAFQQIFSFFSTKPLCGSYKHENCLQSDIVAGIKETVLELTSRVPTTSNSLFLAGYLCYDLCERLISNGCLLEALSFAKEAHRLRTKLFQEKFIYSVEHQVGLYDEARNRPQKLTYLLRDLQLLKSVATEVWSFDTISWDMERFYLSPWKILQCYLESTLQVGIIQEIIGNSAEAETFLLWGKEISRSQSLSLFAVSFSSILGKLYCKKRLWDLSERELQSAKNILADDKAVFSCHKCRLLLEVAVDQQLGDLSRNHVDDSAGNDGSPEMLSCAENWYKSALDTLNRCDWKNSVSCPEEASPEITTVKEDCKNVECVDHPAKLLPDTRNTVSKKEGAKAKMEAKKCRKAKNTTRSSLREQASIPEHNFRITRSRCQSSQNQQLTICAEKQVDLSQQSKGHSGSNFPSLINDESDLGVKSSTIDKGSEGMCICDKLNCWFCLAKEVVASGLVPDFIHMKWEFIRRRLLLRVLTGIGKCLGDTDQIHEKHEIIMQSISVLVIRNPFCKTHVFVSTNFLLDLVGKEFCRDVFAIERASILYNLCWLSLKSYFHGESRENCCGLSNIQLPKVVSWLKLAFVLCREVPILFQKVSRLLAALYIISASNGDFPSSFSGKVLSESHWASYFHQASLGTHLNYQFSSIMRERFKAERYEDTKDLHVTSSACIIEEKWKIPRSAPDSVQDLEQFVADFFARLPSTTIICISLLGGVYVSLFHELLNYPSCVGAWMLMSRMRSKSQPIVILLPVDAILNEDLNDANSGSLEFPGSKDPSKHWHCPWGSTVVDEVAPTFKLILEENYKSSSSFPLEDTKENRSLWWKWREKLDYQLSNFLRNLEDSWLGPWRYMLLGGWSKHGILDRVHKMLMRDLKTKCKMDVNESFLNVFIGGARHAFEEETNVEWLCSKKGCYVGKAGFCNEENIEKLPNTSNGIKKLTELAFQLIQEAIDELEEEENVKRESIILVLDSEVQMLPWENLPVLRNQEVYRMPSIGSILVTLERSRCHLQQKNGGIVTTFPVIDPLDAFYLLNPSGDLSGTQLEFEKWFRDHNLKGKAGSAPMAEELALALKSHDLFIYLGHGSGAQYIPANEIQKLENCAATLLMGCSSGCLLLNGCYIPQGTPISYLLAGSPVIVANLWEVTDKDIDRFGRAMLDAWLTERSVVECDLVAKELETLNIRTRKGNAKKKLSKKKLSEACDNGSCNDACDHRPKVGSFMSQAREACTLPFLIGASPVCYGVPTGIWRKDL</sequence>
<dbReference type="Pfam" id="PF03568">
    <property type="entry name" value="Separin_C"/>
    <property type="match status" value="1"/>
</dbReference>
<comment type="catalytic activity">
    <reaction evidence="1">
        <text>All bonds known to be hydrolyzed by this endopeptidase have arginine in P1 and an acidic residue in P4. P6 is often occupied by an acidic residue or by a hydroxy-amino-acid residue, the phosphorylation of which enhances cleavage.</text>
        <dbReference type="EC" id="3.4.22.49"/>
    </reaction>
</comment>
<evidence type="ECO:0000256" key="5">
    <source>
        <dbReference type="SAM" id="MobiDB-lite"/>
    </source>
</evidence>
<dbReference type="InParanoid" id="A0A7J7CGX2"/>
<dbReference type="Pfam" id="PF25110">
    <property type="entry name" value="TPR_ESP1"/>
    <property type="match status" value="1"/>
</dbReference>
<evidence type="ECO:0000313" key="7">
    <source>
        <dbReference type="EMBL" id="KAF5733297.1"/>
    </source>
</evidence>
<organism evidence="7 8">
    <name type="scientific">Tripterygium wilfordii</name>
    <name type="common">Thunder God vine</name>
    <dbReference type="NCBI Taxonomy" id="458696"/>
    <lineage>
        <taxon>Eukaryota</taxon>
        <taxon>Viridiplantae</taxon>
        <taxon>Streptophyta</taxon>
        <taxon>Embryophyta</taxon>
        <taxon>Tracheophyta</taxon>
        <taxon>Spermatophyta</taxon>
        <taxon>Magnoliopsida</taxon>
        <taxon>eudicotyledons</taxon>
        <taxon>Gunneridae</taxon>
        <taxon>Pentapetalae</taxon>
        <taxon>rosids</taxon>
        <taxon>fabids</taxon>
        <taxon>Celastrales</taxon>
        <taxon>Celastraceae</taxon>
        <taxon>Tripterygium</taxon>
    </lineage>
</organism>
<dbReference type="InterPro" id="IPR056932">
    <property type="entry name" value="TPR_ESP1_2nd"/>
</dbReference>
<dbReference type="Pfam" id="PF25113">
    <property type="entry name" value="TPR_ESP1_2nd"/>
    <property type="match status" value="1"/>
</dbReference>
<dbReference type="PANTHER" id="PTHR12792">
    <property type="entry name" value="EXTRA SPINDLE POLES 1-RELATED"/>
    <property type="match status" value="1"/>
</dbReference>
<proteinExistence type="predicted"/>
<dbReference type="GO" id="GO:0072686">
    <property type="term" value="C:mitotic spindle"/>
    <property type="evidence" value="ECO:0007669"/>
    <property type="project" value="TreeGrafter"/>
</dbReference>
<reference evidence="7 8" key="1">
    <citation type="journal article" date="2020" name="Nat. Commun.">
        <title>Genome of Tripterygium wilfordii and identification of cytochrome P450 involved in triptolide biosynthesis.</title>
        <authorList>
            <person name="Tu L."/>
            <person name="Su P."/>
            <person name="Zhang Z."/>
            <person name="Gao L."/>
            <person name="Wang J."/>
            <person name="Hu T."/>
            <person name="Zhou J."/>
            <person name="Zhang Y."/>
            <person name="Zhao Y."/>
            <person name="Liu Y."/>
            <person name="Song Y."/>
            <person name="Tong Y."/>
            <person name="Lu Y."/>
            <person name="Yang J."/>
            <person name="Xu C."/>
            <person name="Jia M."/>
            <person name="Peters R.J."/>
            <person name="Huang L."/>
            <person name="Gao W."/>
        </authorList>
    </citation>
    <scope>NUCLEOTIDE SEQUENCE [LARGE SCALE GENOMIC DNA]</scope>
    <source>
        <strain evidence="8">cv. XIE 37</strain>
        <tissue evidence="7">Leaf</tissue>
    </source>
</reference>
<accession>A0A7J7CGX2</accession>
<keyword evidence="8" id="KW-1185">Reference proteome</keyword>
<dbReference type="FunCoup" id="A0A7J7CGX2">
    <property type="interactions" value="901"/>
</dbReference>
<dbReference type="EMBL" id="JAAARO010000017">
    <property type="protein sequence ID" value="KAF5733297.1"/>
    <property type="molecule type" value="Genomic_DNA"/>
</dbReference>